<sequence>MRAGLSTIQQTLTPEAASVLNHSIAEASRRNHGQTTPLHVAATLLASPSGFLRQACIKSHPNSSHPLQCRALELCFSVALERLPTAQNLSPGHDPPISNALMAALKRAQAHQRRGCPEQQQQPLLAVKVELEQLIISILDDPSVSRVMREASFSSPAVKATIEQSLNSSSNSSAAAAASNSNSFGFGFRTPGAVPVPVPVPAPATNRNLYVNPRLQQGSLAQSGQQRNEEVKRVVDILLKNKRRNPVLVGESEPEMVLKELLKRIENKEIADGLLKNVQVIHLEKDFLDRTQIATKIIELGSLIETRTTNLNCGGIILDLGDLKWLVEQPVNFAGASGLQQQQQIVPEAGRAAVVEMGKLLERFGDRSNSGGGGRVWLIGTATCETYLRCQVYHPSMENDWDLQAVPVAPRAPLPGMFPRLGTNGFLSNSLEALSPLKGFPTLAPTQPRRLAENLDPTRRTSCCPQCMQNYEQELAKVLPKESEKYSSEFKSDATRPLLPQWLKNAKSQDCDTKTSDQTVTKDQELMSKQRSQELQKKWRDTCLRLHPGYHQSSVNSDRITQPSLAMTSLYNTNLLSRQPFQPKVGLNRNLSGSTQLNSNLLPSQSPVRAITPPRSPVRTELVLGRPKSNEHTPKRGHEERTKDFLGCVASEPQIKLQELETNKLLSALDVDSFKRLLKGLIDKVWWQQEAASAVATTVTQCKLGDGKQRSSASKGDTWLLFTGPDRVGKRKMASALSELVCGTNPIVVSLGSRRDDGESDVNFRGKTALDRMVEAVKRSPFSVIMLEDIDEADMLVRGSIKRAIERGRLSDSHGREISLGNVIFILTADGLPDNLEFLSNGVSLDERKLIGLVSGGWQLRLSLCEKTAKRRASWLHDEERPTKPRKDSGSALSFDLNEAADAEEDKADGSRNSSDLTIDHEDEHVPNTRVLTPTASSVSRELINSVDDDIVFKPVDLGLLRCEVSNWITKRFSTIISEGISFEIQEQALEKISGGLWLGRESLEEWTEKVLVPSLRQLKLKLPTSTQESSLVVQLETDRDSGSRSHGNWLPGSVRVVVDGQ</sequence>
<dbReference type="EMBL" id="CM004392">
    <property type="protein sequence ID" value="KAG8651838.1"/>
    <property type="molecule type" value="Genomic_DNA"/>
</dbReference>
<name>A0ACB7HGL9_MANES</name>
<reference evidence="2" key="1">
    <citation type="journal article" date="2016" name="Nat. Biotechnol.">
        <title>Sequencing wild and cultivated cassava and related species reveals extensive interspecific hybridization and genetic diversity.</title>
        <authorList>
            <person name="Bredeson J.V."/>
            <person name="Lyons J.B."/>
            <person name="Prochnik S.E."/>
            <person name="Wu G.A."/>
            <person name="Ha C.M."/>
            <person name="Edsinger-Gonzales E."/>
            <person name="Grimwood J."/>
            <person name="Schmutz J."/>
            <person name="Rabbi I.Y."/>
            <person name="Egesi C."/>
            <person name="Nauluvula P."/>
            <person name="Lebot V."/>
            <person name="Ndunguru J."/>
            <person name="Mkamilo G."/>
            <person name="Bart R.S."/>
            <person name="Setter T.L."/>
            <person name="Gleadow R.M."/>
            <person name="Kulakow P."/>
            <person name="Ferguson M.E."/>
            <person name="Rounsley S."/>
            <person name="Rokhsar D.S."/>
        </authorList>
    </citation>
    <scope>NUCLEOTIDE SEQUENCE [LARGE SCALE GENOMIC DNA]</scope>
    <source>
        <strain evidence="2">cv. AM560-2</strain>
    </source>
</reference>
<accession>A0ACB7HGL9</accession>
<gene>
    <name evidence="1" type="ORF">MANES_06G026400v8</name>
</gene>
<dbReference type="Proteomes" id="UP000091857">
    <property type="component" value="Chromosome 6"/>
</dbReference>
<evidence type="ECO:0000313" key="1">
    <source>
        <dbReference type="EMBL" id="KAG8651838.1"/>
    </source>
</evidence>
<proteinExistence type="predicted"/>
<evidence type="ECO:0000313" key="2">
    <source>
        <dbReference type="Proteomes" id="UP000091857"/>
    </source>
</evidence>
<keyword evidence="2" id="KW-1185">Reference proteome</keyword>
<organism evidence="1 2">
    <name type="scientific">Manihot esculenta</name>
    <name type="common">Cassava</name>
    <name type="synonym">Jatropha manihot</name>
    <dbReference type="NCBI Taxonomy" id="3983"/>
    <lineage>
        <taxon>Eukaryota</taxon>
        <taxon>Viridiplantae</taxon>
        <taxon>Streptophyta</taxon>
        <taxon>Embryophyta</taxon>
        <taxon>Tracheophyta</taxon>
        <taxon>Spermatophyta</taxon>
        <taxon>Magnoliopsida</taxon>
        <taxon>eudicotyledons</taxon>
        <taxon>Gunneridae</taxon>
        <taxon>Pentapetalae</taxon>
        <taxon>rosids</taxon>
        <taxon>fabids</taxon>
        <taxon>Malpighiales</taxon>
        <taxon>Euphorbiaceae</taxon>
        <taxon>Crotonoideae</taxon>
        <taxon>Manihoteae</taxon>
        <taxon>Manihot</taxon>
    </lineage>
</organism>
<comment type="caution">
    <text evidence="1">The sequence shown here is derived from an EMBL/GenBank/DDBJ whole genome shotgun (WGS) entry which is preliminary data.</text>
</comment>
<protein>
    <submittedName>
        <fullName evidence="1">Uncharacterized protein</fullName>
    </submittedName>
</protein>